<feature type="signal peptide" evidence="13">
    <location>
        <begin position="1"/>
        <end position="18"/>
    </location>
</feature>
<dbReference type="AlphaFoldDB" id="A0A6P4XNP8"/>
<evidence type="ECO:0000256" key="2">
    <source>
        <dbReference type="ARBA" id="ARBA00022448"/>
    </source>
</evidence>
<keyword evidence="3" id="KW-1003">Cell membrane</keyword>
<dbReference type="GO" id="GO:0005886">
    <property type="term" value="C:plasma membrane"/>
    <property type="evidence" value="ECO:0007669"/>
    <property type="project" value="UniProtKB-SubCell"/>
</dbReference>
<evidence type="ECO:0000256" key="8">
    <source>
        <dbReference type="ARBA" id="ARBA00022989"/>
    </source>
</evidence>
<evidence type="ECO:0000256" key="9">
    <source>
        <dbReference type="ARBA" id="ARBA00023065"/>
    </source>
</evidence>
<evidence type="ECO:0000256" key="12">
    <source>
        <dbReference type="ARBA" id="ARBA00023303"/>
    </source>
</evidence>
<organism evidence="14 15">
    <name type="scientific">Branchiostoma belcheri</name>
    <name type="common">Amphioxus</name>
    <dbReference type="NCBI Taxonomy" id="7741"/>
    <lineage>
        <taxon>Eukaryota</taxon>
        <taxon>Metazoa</taxon>
        <taxon>Chordata</taxon>
        <taxon>Cephalochordata</taxon>
        <taxon>Leptocardii</taxon>
        <taxon>Amphioxiformes</taxon>
        <taxon>Branchiostomatidae</taxon>
        <taxon>Branchiostoma</taxon>
    </lineage>
</organism>
<evidence type="ECO:0000256" key="11">
    <source>
        <dbReference type="ARBA" id="ARBA00023157"/>
    </source>
</evidence>
<name>A0A6P4XNP8_BRABE</name>
<dbReference type="InterPro" id="IPR032675">
    <property type="entry name" value="LRR_dom_sf"/>
</dbReference>
<protein>
    <submittedName>
        <fullName evidence="15">Amphoterin-induced protein 3-like</fullName>
    </submittedName>
</protein>
<evidence type="ECO:0000313" key="15">
    <source>
        <dbReference type="RefSeq" id="XP_019618295.1"/>
    </source>
</evidence>
<keyword evidence="10" id="KW-0472">Membrane</keyword>
<dbReference type="OrthoDB" id="5789657at2759"/>
<comment type="subcellular location">
    <subcellularLocation>
        <location evidence="1">Cell membrane</location>
        <topology evidence="1">Single-pass membrane protein</topology>
    </subcellularLocation>
</comment>
<dbReference type="GO" id="GO:0034220">
    <property type="term" value="P:monoatomic ion transmembrane transport"/>
    <property type="evidence" value="ECO:0007669"/>
    <property type="project" value="UniProtKB-KW"/>
</dbReference>
<evidence type="ECO:0000313" key="14">
    <source>
        <dbReference type="Proteomes" id="UP000515135"/>
    </source>
</evidence>
<dbReference type="SUPFAM" id="SSF52058">
    <property type="entry name" value="L domain-like"/>
    <property type="match status" value="1"/>
</dbReference>
<dbReference type="KEGG" id="bbel:109465452"/>
<dbReference type="Pfam" id="PF00560">
    <property type="entry name" value="LRR_1"/>
    <property type="match status" value="1"/>
</dbReference>
<keyword evidence="7" id="KW-0677">Repeat</keyword>
<accession>A0A6P4XNP8</accession>
<dbReference type="Proteomes" id="UP000515135">
    <property type="component" value="Unplaced"/>
</dbReference>
<dbReference type="PANTHER" id="PTHR46473">
    <property type="entry name" value="GH08155P"/>
    <property type="match status" value="1"/>
</dbReference>
<keyword evidence="2" id="KW-0813">Transport</keyword>
<evidence type="ECO:0000256" key="3">
    <source>
        <dbReference type="ARBA" id="ARBA00022475"/>
    </source>
</evidence>
<reference evidence="15" key="1">
    <citation type="submission" date="2025-08" db="UniProtKB">
        <authorList>
            <consortium name="RefSeq"/>
        </authorList>
    </citation>
    <scope>IDENTIFICATION</scope>
    <source>
        <tissue evidence="15">Gonad</tissue>
    </source>
</reference>
<evidence type="ECO:0000256" key="13">
    <source>
        <dbReference type="SAM" id="SignalP"/>
    </source>
</evidence>
<dbReference type="PANTHER" id="PTHR46473:SF10">
    <property type="entry name" value="LD45603P-RELATED"/>
    <property type="match status" value="1"/>
</dbReference>
<gene>
    <name evidence="15" type="primary">LOC109465452</name>
</gene>
<dbReference type="InterPro" id="IPR051432">
    <property type="entry name" value="KCNMA1_auxiliary"/>
</dbReference>
<dbReference type="Pfam" id="PF13855">
    <property type="entry name" value="LRR_8"/>
    <property type="match status" value="1"/>
</dbReference>
<dbReference type="GeneID" id="109465452"/>
<keyword evidence="5" id="KW-0812">Transmembrane</keyword>
<keyword evidence="9" id="KW-0406">Ion transport</keyword>
<keyword evidence="4" id="KW-0433">Leucine-rich repeat</keyword>
<evidence type="ECO:0000256" key="10">
    <source>
        <dbReference type="ARBA" id="ARBA00023136"/>
    </source>
</evidence>
<evidence type="ECO:0000256" key="5">
    <source>
        <dbReference type="ARBA" id="ARBA00022692"/>
    </source>
</evidence>
<keyword evidence="8" id="KW-1133">Transmembrane helix</keyword>
<evidence type="ECO:0000256" key="4">
    <source>
        <dbReference type="ARBA" id="ARBA00022614"/>
    </source>
</evidence>
<dbReference type="RefSeq" id="XP_019618295.1">
    <property type="nucleotide sequence ID" value="XM_019762736.1"/>
</dbReference>
<dbReference type="Gene3D" id="3.80.10.10">
    <property type="entry name" value="Ribonuclease Inhibitor"/>
    <property type="match status" value="1"/>
</dbReference>
<dbReference type="InterPro" id="IPR001611">
    <property type="entry name" value="Leu-rich_rpt"/>
</dbReference>
<evidence type="ECO:0000256" key="1">
    <source>
        <dbReference type="ARBA" id="ARBA00004162"/>
    </source>
</evidence>
<dbReference type="InterPro" id="IPR003591">
    <property type="entry name" value="Leu-rich_rpt_typical-subtyp"/>
</dbReference>
<keyword evidence="11" id="KW-1015">Disulfide bond</keyword>
<proteinExistence type="predicted"/>
<dbReference type="SMART" id="SM00369">
    <property type="entry name" value="LRR_TYP"/>
    <property type="match status" value="4"/>
</dbReference>
<keyword evidence="12" id="KW-0407">Ion channel</keyword>
<sequence length="206" mass="23473">MESLSIVIIFTSLAVSLGKVIDFTGQNLTSVPIESITPDTYILKLSNNKINHLGSFNQAPEIRYLYVDNNKINSIFPQTFQGLRELVYLDADRNDIASLRRFTFSTLKTLTNLILSHNYISHMSEHAFRGLESLEFLELSGNRLSVFPMRAIKLIPSKHLYVVMLRLNNISHIPKDIKTLRPGETSYDLRGNPLSCRNVLEKMVEC</sequence>
<keyword evidence="14" id="KW-1185">Reference proteome</keyword>
<evidence type="ECO:0000256" key="7">
    <source>
        <dbReference type="ARBA" id="ARBA00022737"/>
    </source>
</evidence>
<evidence type="ECO:0000256" key="6">
    <source>
        <dbReference type="ARBA" id="ARBA00022729"/>
    </source>
</evidence>
<keyword evidence="6 13" id="KW-0732">Signal</keyword>
<feature type="chain" id="PRO_5027684989" evidence="13">
    <location>
        <begin position="19"/>
        <end position="206"/>
    </location>
</feature>